<dbReference type="PANTHER" id="PTHR43284:SF1">
    <property type="entry name" value="ASPARAGINE SYNTHETASE"/>
    <property type="match status" value="1"/>
</dbReference>
<dbReference type="Pfam" id="PF00733">
    <property type="entry name" value="Asn_synthase"/>
    <property type="match status" value="1"/>
</dbReference>
<dbReference type="EMBL" id="CP080333">
    <property type="protein sequence ID" value="QYL18918.1"/>
    <property type="molecule type" value="Genomic_DNA"/>
</dbReference>
<dbReference type="NCBIfam" id="TIGR01536">
    <property type="entry name" value="asn_synth_AEB"/>
    <property type="match status" value="1"/>
</dbReference>
<dbReference type="RefSeq" id="WP_071946032.1">
    <property type="nucleotide sequence ID" value="NZ_BAAAVX010000045.1"/>
</dbReference>
<dbReference type="InterPro" id="IPR001962">
    <property type="entry name" value="Asn_synthase"/>
</dbReference>
<dbReference type="Gene3D" id="3.60.20.10">
    <property type="entry name" value="Glutamine Phosphoribosylpyrophosphate, subunit 1, domain 1"/>
    <property type="match status" value="1"/>
</dbReference>
<dbReference type="InterPro" id="IPR006426">
    <property type="entry name" value="Asn_synth_AEB"/>
</dbReference>
<evidence type="ECO:0000313" key="10">
    <source>
        <dbReference type="EMBL" id="QYL18918.1"/>
    </source>
</evidence>
<gene>
    <name evidence="10" type="ORF">K0O64_10710</name>
</gene>
<dbReference type="Pfam" id="PF13537">
    <property type="entry name" value="GATase_7"/>
    <property type="match status" value="1"/>
</dbReference>
<keyword evidence="11" id="KW-1185">Reference proteome</keyword>
<accession>A0ABX8VPD5</accession>
<dbReference type="InterPro" id="IPR017932">
    <property type="entry name" value="GATase_2_dom"/>
</dbReference>
<evidence type="ECO:0000256" key="6">
    <source>
        <dbReference type="ARBA" id="ARBA00022888"/>
    </source>
</evidence>
<evidence type="ECO:0000256" key="3">
    <source>
        <dbReference type="ARBA" id="ARBA00012737"/>
    </source>
</evidence>
<dbReference type="InterPro" id="IPR014729">
    <property type="entry name" value="Rossmann-like_a/b/a_fold"/>
</dbReference>
<comment type="similarity">
    <text evidence="2">Belongs to the asparagine synthetase family.</text>
</comment>
<keyword evidence="6" id="KW-0061">Asparagine biosynthesis</keyword>
<dbReference type="InterPro" id="IPR029055">
    <property type="entry name" value="Ntn_hydrolases_N"/>
</dbReference>
<organism evidence="10 11">
    <name type="scientific">Mycolicibacterium pallens</name>
    <dbReference type="NCBI Taxonomy" id="370524"/>
    <lineage>
        <taxon>Bacteria</taxon>
        <taxon>Bacillati</taxon>
        <taxon>Actinomycetota</taxon>
        <taxon>Actinomycetes</taxon>
        <taxon>Mycobacteriales</taxon>
        <taxon>Mycobacteriaceae</taxon>
        <taxon>Mycolicibacterium</taxon>
    </lineage>
</organism>
<keyword evidence="5" id="KW-0067">ATP-binding</keyword>
<sequence>MCGAAGEVRLDDQAPDVAAVAAMAETMEPRGPDAAGVWSQGRVALGHRRLKIIDLSEAGAQPMVDADLGLTIAWNGCIYNYEALRDELAGHGYRFFSHSDTEVLLKAYHHWGDKFVDRLYGMFAFAITERDSGRVLLGRDRLGIKPLYISEDSHRIRFASSLPALLAGGGVDTRIDPIALHHYLTFHSVVPAPRTILCGVRKLSPGTLLAIEPDGKRREITYWSPDFSRREDRADWSERDWEDAVLDALRAAVKRRLVADVPVGCLLSGGVDSSLIVGLLAEAGQHGLSTFSIGFESVGGVKGDEFMYSDIVAKRFGTDHHQIRIDTARMLPALEGAIGAMSEPMVSHDCVAFYLLSQEVAKHVKVVQSGQGADEVFAGYHWYPPMAEPDAASVDGSVARYRGAFFDRDHDGVAALLSDERLSGREDPSLTFVAEHFAKPGAQTGVDRALRLDTTVMLVDDPVKRVDNMTMAWGLEGRVPFLDHDLVELAATCPPELKTAHGGKGVLKEAARQVIPAEVIDRPKGYFPVPALTHLEGPYLEMVRDALYAPQAKERGLFRPEAVERLLADPNGRLTPLRGNELWQIGLLELWLQQHGITGPAA</sequence>
<dbReference type="PANTHER" id="PTHR43284">
    <property type="entry name" value="ASPARAGINE SYNTHETASE (GLUTAMINE-HYDROLYZING)"/>
    <property type="match status" value="1"/>
</dbReference>
<dbReference type="InterPro" id="IPR017535">
    <property type="entry name" value="Asparagine_synth"/>
</dbReference>
<evidence type="ECO:0000256" key="5">
    <source>
        <dbReference type="ARBA" id="ARBA00022840"/>
    </source>
</evidence>
<dbReference type="NCBIfam" id="TIGR03104">
    <property type="entry name" value="trio_amidotrans"/>
    <property type="match status" value="1"/>
</dbReference>
<dbReference type="CDD" id="cd00712">
    <property type="entry name" value="AsnB"/>
    <property type="match status" value="1"/>
</dbReference>
<evidence type="ECO:0000259" key="9">
    <source>
        <dbReference type="PROSITE" id="PS51278"/>
    </source>
</evidence>
<dbReference type="PROSITE" id="PS51278">
    <property type="entry name" value="GATASE_TYPE_2"/>
    <property type="match status" value="1"/>
</dbReference>
<dbReference type="EC" id="6.3.5.4" evidence="3"/>
<evidence type="ECO:0000256" key="8">
    <source>
        <dbReference type="ARBA" id="ARBA00048741"/>
    </source>
</evidence>
<evidence type="ECO:0000256" key="1">
    <source>
        <dbReference type="ARBA" id="ARBA00005187"/>
    </source>
</evidence>
<evidence type="ECO:0000256" key="7">
    <source>
        <dbReference type="ARBA" id="ARBA00022962"/>
    </source>
</evidence>
<evidence type="ECO:0000256" key="4">
    <source>
        <dbReference type="ARBA" id="ARBA00022741"/>
    </source>
</evidence>
<dbReference type="InterPro" id="IPR051786">
    <property type="entry name" value="ASN_synthetase/amidase"/>
</dbReference>
<evidence type="ECO:0000313" key="11">
    <source>
        <dbReference type="Proteomes" id="UP000825367"/>
    </source>
</evidence>
<dbReference type="Proteomes" id="UP000825367">
    <property type="component" value="Chromosome"/>
</dbReference>
<dbReference type="InterPro" id="IPR033738">
    <property type="entry name" value="AsnB_N"/>
</dbReference>
<keyword evidence="7" id="KW-0315">Glutamine amidotransferase</keyword>
<proteinExistence type="inferred from homology"/>
<dbReference type="PIRSF" id="PIRSF001589">
    <property type="entry name" value="Asn_synthetase_glu-h"/>
    <property type="match status" value="1"/>
</dbReference>
<dbReference type="SUPFAM" id="SSF52402">
    <property type="entry name" value="Adenine nucleotide alpha hydrolases-like"/>
    <property type="match status" value="1"/>
</dbReference>
<dbReference type="SUPFAM" id="SSF56235">
    <property type="entry name" value="N-terminal nucleophile aminohydrolases (Ntn hydrolases)"/>
    <property type="match status" value="1"/>
</dbReference>
<protein>
    <recommendedName>
        <fullName evidence="3">asparagine synthase (glutamine-hydrolyzing)</fullName>
        <ecNumber evidence="3">6.3.5.4</ecNumber>
    </recommendedName>
</protein>
<dbReference type="Gene3D" id="3.40.50.620">
    <property type="entry name" value="HUPs"/>
    <property type="match status" value="1"/>
</dbReference>
<reference evidence="10 11" key="1">
    <citation type="submission" date="2021-07" db="EMBL/GenBank/DDBJ databases">
        <title>Whole genome sequencing of non-tuberculosis mycobacteria type-strains.</title>
        <authorList>
            <person name="Igarashi Y."/>
            <person name="Osugi A."/>
            <person name="Mitarai S."/>
        </authorList>
    </citation>
    <scope>NUCLEOTIDE SEQUENCE [LARGE SCALE GENOMIC DNA]</scope>
    <source>
        <strain evidence="10 11">JCM 16370</strain>
    </source>
</reference>
<feature type="domain" description="Glutamine amidotransferase type-2" evidence="9">
    <location>
        <begin position="2"/>
        <end position="214"/>
    </location>
</feature>
<keyword evidence="6" id="KW-0028">Amino-acid biosynthesis</keyword>
<dbReference type="CDD" id="cd01991">
    <property type="entry name" value="Asn_synthase_B_C"/>
    <property type="match status" value="1"/>
</dbReference>
<keyword evidence="4" id="KW-0547">Nucleotide-binding</keyword>
<comment type="catalytic activity">
    <reaction evidence="8">
        <text>L-aspartate + L-glutamine + ATP + H2O = L-asparagine + L-glutamate + AMP + diphosphate + H(+)</text>
        <dbReference type="Rhea" id="RHEA:12228"/>
        <dbReference type="ChEBI" id="CHEBI:15377"/>
        <dbReference type="ChEBI" id="CHEBI:15378"/>
        <dbReference type="ChEBI" id="CHEBI:29985"/>
        <dbReference type="ChEBI" id="CHEBI:29991"/>
        <dbReference type="ChEBI" id="CHEBI:30616"/>
        <dbReference type="ChEBI" id="CHEBI:33019"/>
        <dbReference type="ChEBI" id="CHEBI:58048"/>
        <dbReference type="ChEBI" id="CHEBI:58359"/>
        <dbReference type="ChEBI" id="CHEBI:456215"/>
        <dbReference type="EC" id="6.3.5.4"/>
    </reaction>
</comment>
<comment type="pathway">
    <text evidence="1">Amino-acid biosynthesis; L-asparagine biosynthesis; L-asparagine from L-aspartate (L-Gln route): step 1/1.</text>
</comment>
<evidence type="ECO:0000256" key="2">
    <source>
        <dbReference type="ARBA" id="ARBA00005752"/>
    </source>
</evidence>
<name>A0ABX8VPD5_9MYCO</name>